<proteinExistence type="predicted"/>
<reference evidence="5 6" key="1">
    <citation type="journal article" date="2019" name="Int. J. Syst. Evol. Microbiol.">
        <title>The Global Catalogue of Microorganisms (GCM) 10K type strain sequencing project: providing services to taxonomists for standard genome sequencing and annotation.</title>
        <authorList>
            <consortium name="The Broad Institute Genomics Platform"/>
            <consortium name="The Broad Institute Genome Sequencing Center for Infectious Disease"/>
            <person name="Wu L."/>
            <person name="Ma J."/>
        </authorList>
    </citation>
    <scope>NUCLEOTIDE SEQUENCE [LARGE SCALE GENOMIC DNA]</scope>
    <source>
        <strain evidence="5 6">JCM 16227</strain>
    </source>
</reference>
<dbReference type="InterPro" id="IPR009057">
    <property type="entry name" value="Homeodomain-like_sf"/>
</dbReference>
<evidence type="ECO:0000313" key="6">
    <source>
        <dbReference type="Proteomes" id="UP001501170"/>
    </source>
</evidence>
<dbReference type="InterPro" id="IPR018060">
    <property type="entry name" value="HTH_AraC"/>
</dbReference>
<dbReference type="PROSITE" id="PS01124">
    <property type="entry name" value="HTH_ARAC_FAMILY_2"/>
    <property type="match status" value="1"/>
</dbReference>
<evidence type="ECO:0000256" key="1">
    <source>
        <dbReference type="ARBA" id="ARBA00023015"/>
    </source>
</evidence>
<dbReference type="SMART" id="SM00342">
    <property type="entry name" value="HTH_ARAC"/>
    <property type="match status" value="1"/>
</dbReference>
<dbReference type="SUPFAM" id="SSF46689">
    <property type="entry name" value="Homeodomain-like"/>
    <property type="match status" value="1"/>
</dbReference>
<accession>A0ABN3H500</accession>
<protein>
    <submittedName>
        <fullName evidence="5">AraC family transcriptional regulator</fullName>
    </submittedName>
</protein>
<dbReference type="Proteomes" id="UP001501170">
    <property type="component" value="Unassembled WGS sequence"/>
</dbReference>
<keyword evidence="3" id="KW-0804">Transcription</keyword>
<keyword evidence="6" id="KW-1185">Reference proteome</keyword>
<dbReference type="Pfam" id="PF12833">
    <property type="entry name" value="HTH_18"/>
    <property type="match status" value="1"/>
</dbReference>
<name>A0ABN3H500_9ACTN</name>
<keyword evidence="2" id="KW-0238">DNA-binding</keyword>
<dbReference type="EMBL" id="BAAARB010000002">
    <property type="protein sequence ID" value="GAA2369390.1"/>
    <property type="molecule type" value="Genomic_DNA"/>
</dbReference>
<comment type="caution">
    <text evidence="5">The sequence shown here is derived from an EMBL/GenBank/DDBJ whole genome shotgun (WGS) entry which is preliminary data.</text>
</comment>
<gene>
    <name evidence="5" type="ORF">GCM10009855_05870</name>
</gene>
<evidence type="ECO:0000259" key="4">
    <source>
        <dbReference type="PROSITE" id="PS01124"/>
    </source>
</evidence>
<dbReference type="PANTHER" id="PTHR46796">
    <property type="entry name" value="HTH-TYPE TRANSCRIPTIONAL ACTIVATOR RHAS-RELATED"/>
    <property type="match status" value="1"/>
</dbReference>
<evidence type="ECO:0000256" key="3">
    <source>
        <dbReference type="ARBA" id="ARBA00023163"/>
    </source>
</evidence>
<dbReference type="RefSeq" id="WP_346074828.1">
    <property type="nucleotide sequence ID" value="NZ_BAAARB010000002.1"/>
</dbReference>
<dbReference type="Gene3D" id="1.10.10.60">
    <property type="entry name" value="Homeodomain-like"/>
    <property type="match status" value="1"/>
</dbReference>
<evidence type="ECO:0000313" key="5">
    <source>
        <dbReference type="EMBL" id="GAA2369390.1"/>
    </source>
</evidence>
<evidence type="ECO:0000256" key="2">
    <source>
        <dbReference type="ARBA" id="ARBA00023125"/>
    </source>
</evidence>
<organism evidence="5 6">
    <name type="scientific">Gordonia cholesterolivorans</name>
    <dbReference type="NCBI Taxonomy" id="559625"/>
    <lineage>
        <taxon>Bacteria</taxon>
        <taxon>Bacillati</taxon>
        <taxon>Actinomycetota</taxon>
        <taxon>Actinomycetes</taxon>
        <taxon>Mycobacteriales</taxon>
        <taxon>Gordoniaceae</taxon>
        <taxon>Gordonia</taxon>
    </lineage>
</organism>
<feature type="domain" description="HTH araC/xylS-type" evidence="4">
    <location>
        <begin position="150"/>
        <end position="249"/>
    </location>
</feature>
<dbReference type="InterPro" id="IPR050204">
    <property type="entry name" value="AraC_XylS_family_regulators"/>
</dbReference>
<keyword evidence="1" id="KW-0805">Transcription regulation</keyword>
<dbReference type="PANTHER" id="PTHR46796:SF15">
    <property type="entry name" value="BLL1074 PROTEIN"/>
    <property type="match status" value="1"/>
</dbReference>
<sequence>MELRNLRGLTGVGIVPYDVTGSAPGEHLGLPGTSATLVVDLADGLVLSSGDSPVTTTFRCCIAGIHLRPVTIHHNGVQRGVQLDLSPAAVRALLGMPAGELAGQMVELSQIDTAFARRLHERLAQTPAGERGAVCAAMLAETVSEDTPRSDALSVWEVIARRRGDVTVSELVESSGWSARHLTAMFNAEFGIGPKQAARLTRFETARARLESGHRAVDVAASCGYADQAHMSREFTELTGYSPRALLKRRAEEFA</sequence>